<dbReference type="Proteomes" id="UP001055879">
    <property type="component" value="Linkage Group LG03"/>
</dbReference>
<protein>
    <submittedName>
        <fullName evidence="1">Uncharacterized protein</fullName>
    </submittedName>
</protein>
<name>A0ACB9DGR6_ARCLA</name>
<sequence>MDDSLFPPNNIFGNPSESMMDFDYMDELLFDGCWLQATDGSEFVNSNDNNNPLFDPLFQWPTLEFNDGDQPPEDVQEERQRSSFLTNLSVSQTEEGIPSRSHTSNSIGFYNQSENFRIESSDSSRRWWIPPMASIGRHSLSVKERLIYAIDNIKHSTLHKNVLIQIWLPENREGKKVLSTSHQLSTLDSDCPQLSNYRNISENYHFAAEGDSKEVGLPGRVFMGKVPEWTPDVRFFKTEEYPRVEHAQQYDVRGSVAVPIFDHDRQSCLGVIEVVMTTQKSNYAPEIEDVCKALEAVDLRSSEPSKSQKFEQVSDGLYRAALPEILEILKSACETHNLPLAQTWVPCIQQGKGGCRHSAANVIHCISTVDSACYVNDTAFKVFQEACSEHHLLKGQGVVGRAFTTNQPCYFPDIASYRKTEYPLSHHARIFNLCGVVAIRLRSTYTGNIDYVLEFFLPVDCKEQEEQKGLLKSLSIIIQNVCRSLRIVTDKELLEEGSVVSDLEVVKVEEISQETPVDLIGTQVRESGSGDGGFGNDGGNKRPSERRRGGAKTEKMITLEMLRQYFAGSLKDAAKNLGVCPTTLKRICRQHGIQRWPSRKIKKVGHSLQKIQLVMDSVHGASGSFQIESFYSNFPKLASSDPKTSSFSASKFHTVDSKPIDGVVKSSLSPSCSQTSSSGQSCSSGTHPYPHPRTPTGEDSGNCGLKRARSDAELHVSLYSQDQEPKVLQRSHSHKSLTELPVTPKLPPKGENVPRVKVTYGEEKVRFRLQKDWGYSNLLQEIAKRFGINDMSEFHLKYFDDDSEWVLLTCDADLEECIDVYRAYQNATIKLALFEPQLVAGSLGSTVVL</sequence>
<evidence type="ECO:0000313" key="2">
    <source>
        <dbReference type="Proteomes" id="UP001055879"/>
    </source>
</evidence>
<evidence type="ECO:0000313" key="1">
    <source>
        <dbReference type="EMBL" id="KAI3745681.1"/>
    </source>
</evidence>
<proteinExistence type="predicted"/>
<organism evidence="1 2">
    <name type="scientific">Arctium lappa</name>
    <name type="common">Greater burdock</name>
    <name type="synonym">Lappa major</name>
    <dbReference type="NCBI Taxonomy" id="4217"/>
    <lineage>
        <taxon>Eukaryota</taxon>
        <taxon>Viridiplantae</taxon>
        <taxon>Streptophyta</taxon>
        <taxon>Embryophyta</taxon>
        <taxon>Tracheophyta</taxon>
        <taxon>Spermatophyta</taxon>
        <taxon>Magnoliopsida</taxon>
        <taxon>eudicotyledons</taxon>
        <taxon>Gunneridae</taxon>
        <taxon>Pentapetalae</taxon>
        <taxon>asterids</taxon>
        <taxon>campanulids</taxon>
        <taxon>Asterales</taxon>
        <taxon>Asteraceae</taxon>
        <taxon>Carduoideae</taxon>
        <taxon>Cardueae</taxon>
        <taxon>Arctiinae</taxon>
        <taxon>Arctium</taxon>
    </lineage>
</organism>
<gene>
    <name evidence="1" type="ORF">L6452_08085</name>
</gene>
<comment type="caution">
    <text evidence="1">The sequence shown here is derived from an EMBL/GenBank/DDBJ whole genome shotgun (WGS) entry which is preliminary data.</text>
</comment>
<accession>A0ACB9DGR6</accession>
<dbReference type="EMBL" id="CM042049">
    <property type="protein sequence ID" value="KAI3745681.1"/>
    <property type="molecule type" value="Genomic_DNA"/>
</dbReference>
<reference evidence="1 2" key="2">
    <citation type="journal article" date="2022" name="Mol. Ecol. Resour.">
        <title>The genomes of chicory, endive, great burdock and yacon provide insights into Asteraceae paleo-polyploidization history and plant inulin production.</title>
        <authorList>
            <person name="Fan W."/>
            <person name="Wang S."/>
            <person name="Wang H."/>
            <person name="Wang A."/>
            <person name="Jiang F."/>
            <person name="Liu H."/>
            <person name="Zhao H."/>
            <person name="Xu D."/>
            <person name="Zhang Y."/>
        </authorList>
    </citation>
    <scope>NUCLEOTIDE SEQUENCE [LARGE SCALE GENOMIC DNA]</scope>
    <source>
        <strain evidence="2">cv. Niubang</strain>
    </source>
</reference>
<keyword evidence="2" id="KW-1185">Reference proteome</keyword>
<reference evidence="2" key="1">
    <citation type="journal article" date="2022" name="Mol. Ecol. Resour.">
        <title>The genomes of chicory, endive, great burdock and yacon provide insights into Asteraceae palaeo-polyploidization history and plant inulin production.</title>
        <authorList>
            <person name="Fan W."/>
            <person name="Wang S."/>
            <person name="Wang H."/>
            <person name="Wang A."/>
            <person name="Jiang F."/>
            <person name="Liu H."/>
            <person name="Zhao H."/>
            <person name="Xu D."/>
            <person name="Zhang Y."/>
        </authorList>
    </citation>
    <scope>NUCLEOTIDE SEQUENCE [LARGE SCALE GENOMIC DNA]</scope>
    <source>
        <strain evidence="2">cv. Niubang</strain>
    </source>
</reference>